<evidence type="ECO:0000256" key="5">
    <source>
        <dbReference type="ARBA" id="ARBA00022490"/>
    </source>
</evidence>
<dbReference type="GO" id="GO:0006002">
    <property type="term" value="P:fructose 6-phosphate metabolic process"/>
    <property type="evidence" value="ECO:0007669"/>
    <property type="project" value="TreeGrafter"/>
</dbReference>
<feature type="domain" description="SIS" evidence="12">
    <location>
        <begin position="460"/>
        <end position="601"/>
    </location>
</feature>
<dbReference type="SUPFAM" id="SSF56235">
    <property type="entry name" value="N-terminal nucleophile aminohydrolases (Ntn hydrolases)"/>
    <property type="match status" value="1"/>
</dbReference>
<keyword evidence="5 10" id="KW-0963">Cytoplasm</keyword>
<dbReference type="CDD" id="cd05008">
    <property type="entry name" value="SIS_GlmS_GlmD_1"/>
    <property type="match status" value="1"/>
</dbReference>
<evidence type="ECO:0000256" key="7">
    <source>
        <dbReference type="ARBA" id="ARBA00022679"/>
    </source>
</evidence>
<dbReference type="CDD" id="cd00714">
    <property type="entry name" value="GFAT"/>
    <property type="match status" value="1"/>
</dbReference>
<organism evidence="13 14">
    <name type="scientific">Candidatus Butyricicoccus avistercoris</name>
    <dbReference type="NCBI Taxonomy" id="2838518"/>
    <lineage>
        <taxon>Bacteria</taxon>
        <taxon>Bacillati</taxon>
        <taxon>Bacillota</taxon>
        <taxon>Clostridia</taxon>
        <taxon>Eubacteriales</taxon>
        <taxon>Butyricicoccaceae</taxon>
        <taxon>Butyricicoccus</taxon>
    </lineage>
</organism>
<dbReference type="InterPro" id="IPR017932">
    <property type="entry name" value="GATase_2_dom"/>
</dbReference>
<name>A0A9D1PGT0_9FIRM</name>
<evidence type="ECO:0000313" key="13">
    <source>
        <dbReference type="EMBL" id="HIV61851.1"/>
    </source>
</evidence>
<evidence type="ECO:0000256" key="2">
    <source>
        <dbReference type="ARBA" id="ARBA00004496"/>
    </source>
</evidence>
<feature type="initiator methionine" description="Removed" evidence="10">
    <location>
        <position position="1"/>
    </location>
</feature>
<dbReference type="InterPro" id="IPR035490">
    <property type="entry name" value="GlmS/FrlB_SIS"/>
</dbReference>
<dbReference type="PROSITE" id="PS51278">
    <property type="entry name" value="GATASE_TYPE_2"/>
    <property type="match status" value="1"/>
</dbReference>
<gene>
    <name evidence="10 13" type="primary">glmS</name>
    <name evidence="13" type="ORF">H9746_03255</name>
</gene>
<feature type="active site" description="For Fru-6P isomerization activity" evidence="10">
    <location>
        <position position="606"/>
    </location>
</feature>
<dbReference type="InterPro" id="IPR005855">
    <property type="entry name" value="GFAT"/>
</dbReference>
<keyword evidence="9" id="KW-0315">Glutamine amidotransferase</keyword>
<evidence type="ECO:0000256" key="4">
    <source>
        <dbReference type="ARBA" id="ARBA00016090"/>
    </source>
</evidence>
<dbReference type="SUPFAM" id="SSF53697">
    <property type="entry name" value="SIS domain"/>
    <property type="match status" value="1"/>
</dbReference>
<evidence type="ECO:0000256" key="1">
    <source>
        <dbReference type="ARBA" id="ARBA00001031"/>
    </source>
</evidence>
<proteinExistence type="inferred from homology"/>
<dbReference type="GO" id="GO:0006487">
    <property type="term" value="P:protein N-linked glycosylation"/>
    <property type="evidence" value="ECO:0007669"/>
    <property type="project" value="TreeGrafter"/>
</dbReference>
<evidence type="ECO:0000256" key="6">
    <source>
        <dbReference type="ARBA" id="ARBA00022576"/>
    </source>
</evidence>
<dbReference type="PROSITE" id="PS51464">
    <property type="entry name" value="SIS"/>
    <property type="match status" value="2"/>
</dbReference>
<feature type="domain" description="Glutamine amidotransferase type-2" evidence="11">
    <location>
        <begin position="2"/>
        <end position="221"/>
    </location>
</feature>
<evidence type="ECO:0000313" key="14">
    <source>
        <dbReference type="Proteomes" id="UP000886808"/>
    </source>
</evidence>
<evidence type="ECO:0000256" key="10">
    <source>
        <dbReference type="HAMAP-Rule" id="MF_00164"/>
    </source>
</evidence>
<comment type="subunit">
    <text evidence="10">Homodimer.</text>
</comment>
<dbReference type="InterPro" id="IPR001347">
    <property type="entry name" value="SIS_dom"/>
</dbReference>
<dbReference type="Pfam" id="PF13522">
    <property type="entry name" value="GATase_6"/>
    <property type="match status" value="1"/>
</dbReference>
<dbReference type="EMBL" id="DXIE01000024">
    <property type="protein sequence ID" value="HIV61851.1"/>
    <property type="molecule type" value="Genomic_DNA"/>
</dbReference>
<dbReference type="CDD" id="cd05009">
    <property type="entry name" value="SIS_GlmS_GlmD_2"/>
    <property type="match status" value="1"/>
</dbReference>
<dbReference type="FunFam" id="3.40.50.10490:FF:000001">
    <property type="entry name" value="Glutamine--fructose-6-phosphate aminotransferase [isomerizing]"/>
    <property type="match status" value="1"/>
</dbReference>
<feature type="active site" description="Nucleophile; for GATase activity" evidence="10">
    <location>
        <position position="2"/>
    </location>
</feature>
<keyword evidence="8" id="KW-0677">Repeat</keyword>
<accession>A0A9D1PGT0</accession>
<evidence type="ECO:0000256" key="9">
    <source>
        <dbReference type="ARBA" id="ARBA00022962"/>
    </source>
</evidence>
<evidence type="ECO:0000259" key="12">
    <source>
        <dbReference type="PROSITE" id="PS51464"/>
    </source>
</evidence>
<dbReference type="Proteomes" id="UP000886808">
    <property type="component" value="Unassembled WGS sequence"/>
</dbReference>
<comment type="caution">
    <text evidence="13">The sequence shown here is derived from an EMBL/GenBank/DDBJ whole genome shotgun (WGS) entry which is preliminary data.</text>
</comment>
<dbReference type="InterPro" id="IPR046348">
    <property type="entry name" value="SIS_dom_sf"/>
</dbReference>
<evidence type="ECO:0000256" key="8">
    <source>
        <dbReference type="ARBA" id="ARBA00022737"/>
    </source>
</evidence>
<evidence type="ECO:0000259" key="11">
    <source>
        <dbReference type="PROSITE" id="PS51278"/>
    </source>
</evidence>
<keyword evidence="6 10" id="KW-0032">Aminotransferase</keyword>
<dbReference type="FunFam" id="3.40.50.10490:FF:000002">
    <property type="entry name" value="Glutamine--fructose-6-phosphate aminotransferase [isomerizing]"/>
    <property type="match status" value="1"/>
</dbReference>
<dbReference type="GO" id="GO:0005975">
    <property type="term" value="P:carbohydrate metabolic process"/>
    <property type="evidence" value="ECO:0007669"/>
    <property type="project" value="UniProtKB-UniRule"/>
</dbReference>
<dbReference type="Gene3D" id="3.40.50.10490">
    <property type="entry name" value="Glucose-6-phosphate isomerase like protein, domain 1"/>
    <property type="match status" value="2"/>
</dbReference>
<dbReference type="GO" id="GO:0046349">
    <property type="term" value="P:amino sugar biosynthetic process"/>
    <property type="evidence" value="ECO:0007669"/>
    <property type="project" value="UniProtKB-ARBA"/>
</dbReference>
<feature type="domain" description="SIS" evidence="12">
    <location>
        <begin position="288"/>
        <end position="427"/>
    </location>
</feature>
<dbReference type="GO" id="GO:0006047">
    <property type="term" value="P:UDP-N-acetylglucosamine metabolic process"/>
    <property type="evidence" value="ECO:0007669"/>
    <property type="project" value="TreeGrafter"/>
</dbReference>
<comment type="subcellular location">
    <subcellularLocation>
        <location evidence="2 10">Cytoplasm</location>
    </subcellularLocation>
</comment>
<dbReference type="InterPro" id="IPR047084">
    <property type="entry name" value="GFAT_N"/>
</dbReference>
<reference evidence="13" key="1">
    <citation type="journal article" date="2021" name="PeerJ">
        <title>Extensive microbial diversity within the chicken gut microbiome revealed by metagenomics and culture.</title>
        <authorList>
            <person name="Gilroy R."/>
            <person name="Ravi A."/>
            <person name="Getino M."/>
            <person name="Pursley I."/>
            <person name="Horton D.L."/>
            <person name="Alikhan N.F."/>
            <person name="Baker D."/>
            <person name="Gharbi K."/>
            <person name="Hall N."/>
            <person name="Watson M."/>
            <person name="Adriaenssens E.M."/>
            <person name="Foster-Nyarko E."/>
            <person name="Jarju S."/>
            <person name="Secka A."/>
            <person name="Antonio M."/>
            <person name="Oren A."/>
            <person name="Chaudhuri R.R."/>
            <person name="La Ragione R."/>
            <person name="Hildebrand F."/>
            <person name="Pallen M.J."/>
        </authorList>
    </citation>
    <scope>NUCLEOTIDE SEQUENCE</scope>
    <source>
        <strain evidence="13">CHK193-4272</strain>
    </source>
</reference>
<dbReference type="NCBIfam" id="TIGR01135">
    <property type="entry name" value="glmS"/>
    <property type="match status" value="1"/>
</dbReference>
<dbReference type="PANTHER" id="PTHR10937:SF0">
    <property type="entry name" value="GLUTAMINE--FRUCTOSE-6-PHOSPHATE TRANSAMINASE (ISOMERIZING)"/>
    <property type="match status" value="1"/>
</dbReference>
<protein>
    <recommendedName>
        <fullName evidence="4 10">Glutamine--fructose-6-phosphate aminotransferase [isomerizing]</fullName>
        <ecNumber evidence="3 10">2.6.1.16</ecNumber>
    </recommendedName>
    <alternativeName>
        <fullName evidence="10">D-fructose-6-phosphate amidotransferase</fullName>
    </alternativeName>
    <alternativeName>
        <fullName evidence="10">GFAT</fullName>
    </alternativeName>
    <alternativeName>
        <fullName evidence="10">Glucosamine-6-phosphate synthase</fullName>
    </alternativeName>
    <alternativeName>
        <fullName evidence="10">Hexosephosphate aminotransferase</fullName>
    </alternativeName>
    <alternativeName>
        <fullName evidence="10">L-glutamine--D-fructose-6-phosphate amidotransferase</fullName>
    </alternativeName>
</protein>
<comment type="catalytic activity">
    <reaction evidence="1 10">
        <text>D-fructose 6-phosphate + L-glutamine = D-glucosamine 6-phosphate + L-glutamate</text>
        <dbReference type="Rhea" id="RHEA:13237"/>
        <dbReference type="ChEBI" id="CHEBI:29985"/>
        <dbReference type="ChEBI" id="CHEBI:58359"/>
        <dbReference type="ChEBI" id="CHEBI:58725"/>
        <dbReference type="ChEBI" id="CHEBI:61527"/>
        <dbReference type="EC" id="2.6.1.16"/>
    </reaction>
</comment>
<sequence>MCGIVGFTGNSPAVPILIKGLYRLEYRGYDSAGVAAFTKEGLEVVKSRGRIANLEEKIKEIGGMNATCGIGHTRWATHGEPSDRNSHPHLGGRGKVAVVHNGIIENYMELRQQLEAHGYEFQSETDTETVAHLVDYLHDGSNHSLAMTVLKAVGMLRGSYALGVVSMDDPEEIVAARRDNPLVIGIGEGENMIASDVTAIISRTRKYIILDDGEVAIVRPDSVVVMNAFGDVVEKKIQEVTWDLSAAEKGGYEHFMIKEIMEQPAAVTNTIHPRVKDGKINFEDSGLTDERLKNAKHVHIIGCGSALHAGMVGRSVIESLCRVRSTASIASEFRYENPIIRPDDICIVISQSGETADTLAAMRLAKQAGAYTVAVVNVVSSTIAREADGVLYLWAGPEIAVATTKAYSAQLAALYLFAVKMASVRGTITEEQEKAYCETLYTIPEKISEMLAGKEKMQYLASRYANRSSVFFLGRGLDYAAAMEASLKLKEISYIHSEAYAAGELKHGTISLIEQGTLVVALATQPALYEKTISNIREVVSRGAEVILITGADFDCDASCCSHVIKLPEIRQEMSASLSIIPLQLLSYYVAVERNCDVDKPRNLAKSVTVE</sequence>
<dbReference type="InterPro" id="IPR029055">
    <property type="entry name" value="Ntn_hydrolases_N"/>
</dbReference>
<comment type="function">
    <text evidence="10">Catalyzes the first step in hexosamine metabolism, converting fructose-6P into glucosamine-6P using glutamine as a nitrogen source.</text>
</comment>
<keyword evidence="7 10" id="KW-0808">Transferase</keyword>
<dbReference type="EC" id="2.6.1.16" evidence="3 10"/>
<dbReference type="GO" id="GO:0005829">
    <property type="term" value="C:cytosol"/>
    <property type="evidence" value="ECO:0007669"/>
    <property type="project" value="TreeGrafter"/>
</dbReference>
<dbReference type="GO" id="GO:0004360">
    <property type="term" value="F:glutamine-fructose-6-phosphate transaminase (isomerizing) activity"/>
    <property type="evidence" value="ECO:0007669"/>
    <property type="project" value="UniProtKB-UniRule"/>
</dbReference>
<dbReference type="PANTHER" id="PTHR10937">
    <property type="entry name" value="GLUCOSAMINE--FRUCTOSE-6-PHOSPHATE AMINOTRANSFERASE, ISOMERIZING"/>
    <property type="match status" value="1"/>
</dbReference>
<evidence type="ECO:0000256" key="3">
    <source>
        <dbReference type="ARBA" id="ARBA00012916"/>
    </source>
</evidence>
<dbReference type="NCBIfam" id="NF001484">
    <property type="entry name" value="PRK00331.1"/>
    <property type="match status" value="1"/>
</dbReference>
<dbReference type="AlphaFoldDB" id="A0A9D1PGT0"/>
<dbReference type="FunFam" id="3.60.20.10:FF:000006">
    <property type="entry name" value="Glutamine--fructose-6-phosphate aminotransferase [isomerizing]"/>
    <property type="match status" value="1"/>
</dbReference>
<dbReference type="HAMAP" id="MF_00164">
    <property type="entry name" value="GlmS"/>
    <property type="match status" value="1"/>
</dbReference>
<dbReference type="GO" id="GO:0097367">
    <property type="term" value="F:carbohydrate derivative binding"/>
    <property type="evidence" value="ECO:0007669"/>
    <property type="project" value="InterPro"/>
</dbReference>
<dbReference type="Pfam" id="PF01380">
    <property type="entry name" value="SIS"/>
    <property type="match status" value="2"/>
</dbReference>
<reference evidence="13" key="2">
    <citation type="submission" date="2021-04" db="EMBL/GenBank/DDBJ databases">
        <authorList>
            <person name="Gilroy R."/>
        </authorList>
    </citation>
    <scope>NUCLEOTIDE SEQUENCE</scope>
    <source>
        <strain evidence="13">CHK193-4272</strain>
    </source>
</reference>
<dbReference type="InterPro" id="IPR035466">
    <property type="entry name" value="GlmS/AgaS_SIS"/>
</dbReference>
<dbReference type="Gene3D" id="3.60.20.10">
    <property type="entry name" value="Glutamine Phosphoribosylpyrophosphate, subunit 1, domain 1"/>
    <property type="match status" value="1"/>
</dbReference>